<dbReference type="PROSITE" id="PS50850">
    <property type="entry name" value="MFS"/>
    <property type="match status" value="1"/>
</dbReference>
<protein>
    <submittedName>
        <fullName evidence="6">MFS transporter</fullName>
    </submittedName>
</protein>
<dbReference type="CDD" id="cd17478">
    <property type="entry name" value="MFS_FsR"/>
    <property type="match status" value="1"/>
</dbReference>
<evidence type="ECO:0000259" key="5">
    <source>
        <dbReference type="PROSITE" id="PS50850"/>
    </source>
</evidence>
<dbReference type="SUPFAM" id="SSF103473">
    <property type="entry name" value="MFS general substrate transporter"/>
    <property type="match status" value="1"/>
</dbReference>
<proteinExistence type="predicted"/>
<dbReference type="Gene3D" id="1.20.1250.20">
    <property type="entry name" value="MFS general substrate transporter like domains"/>
    <property type="match status" value="2"/>
</dbReference>
<feature type="transmembrane region" description="Helical" evidence="4">
    <location>
        <begin position="178"/>
        <end position="200"/>
    </location>
</feature>
<feature type="transmembrane region" description="Helical" evidence="4">
    <location>
        <begin position="294"/>
        <end position="312"/>
    </location>
</feature>
<feature type="domain" description="Major facilitator superfamily (MFS) profile" evidence="5">
    <location>
        <begin position="25"/>
        <end position="404"/>
    </location>
</feature>
<keyword evidence="2 4" id="KW-1133">Transmembrane helix</keyword>
<feature type="transmembrane region" description="Helical" evidence="4">
    <location>
        <begin position="266"/>
        <end position="282"/>
    </location>
</feature>
<keyword evidence="3 4" id="KW-0472">Membrane</keyword>
<evidence type="ECO:0000313" key="7">
    <source>
        <dbReference type="Proteomes" id="UP001219956"/>
    </source>
</evidence>
<dbReference type="PANTHER" id="PTHR43129">
    <property type="entry name" value="FOSMIDOMYCIN RESISTANCE PROTEIN"/>
    <property type="match status" value="1"/>
</dbReference>
<dbReference type="Proteomes" id="UP001219956">
    <property type="component" value="Unassembled WGS sequence"/>
</dbReference>
<organism evidence="6 7">
    <name type="scientific">Vogesella aquatica</name>
    <dbReference type="NCBI Taxonomy" id="2984206"/>
    <lineage>
        <taxon>Bacteria</taxon>
        <taxon>Pseudomonadati</taxon>
        <taxon>Pseudomonadota</taxon>
        <taxon>Betaproteobacteria</taxon>
        <taxon>Neisseriales</taxon>
        <taxon>Chromobacteriaceae</taxon>
        <taxon>Vogesella</taxon>
    </lineage>
</organism>
<dbReference type="InterPro" id="IPR020846">
    <property type="entry name" value="MFS_dom"/>
</dbReference>
<evidence type="ECO:0000256" key="2">
    <source>
        <dbReference type="ARBA" id="ARBA00022989"/>
    </source>
</evidence>
<comment type="caution">
    <text evidence="6">The sequence shown here is derived from an EMBL/GenBank/DDBJ whole genome shotgun (WGS) entry which is preliminary data.</text>
</comment>
<sequence length="404" mass="42629">MNTASSAAPAAANPAAPGVQPHWRVIGAVSVAHFLNDLMQSLILALYPLLKGNYALSFAQIGLLTLVYQCTASLLQPMVGIVTDRRPQPYAMMLGMLSTLAGLLLLSQASQYGWLLVAAALVGTGSSIFHPESSRVVRLASAGHKGLAQSLFQVGGNGGTATGPLLAMLLILPYGQGSLAWVALLTLVAMLVLWQVGNWYRAQLAHAAQRRASVAANPLSPADTRKTLAVLMALVVTKYTYMASLHSYFTFYLIERFALPTATAQLYLFAFLLAVAVGTLLGGPLGDRIGRRRVIWFSIFGSAPFALALPHVGLTATLALVVVIGLILSSAFSAILVYAQELLPQKVGTISGLFFGLAFGVAGLAAAALGQLADHAGIQAVYQWCAWLPLAGIIAALLPELRRR</sequence>
<feature type="transmembrane region" description="Helical" evidence="4">
    <location>
        <begin position="381"/>
        <end position="398"/>
    </location>
</feature>
<gene>
    <name evidence="6" type="ORF">PQU95_18125</name>
</gene>
<dbReference type="EMBL" id="JAQQLF010000033">
    <property type="protein sequence ID" value="MDC7719122.1"/>
    <property type="molecule type" value="Genomic_DNA"/>
</dbReference>
<accession>A0ABT5J2X1</accession>
<dbReference type="PANTHER" id="PTHR43129:SF1">
    <property type="entry name" value="FOSMIDOMYCIN RESISTANCE PROTEIN"/>
    <property type="match status" value="1"/>
</dbReference>
<dbReference type="InterPro" id="IPR011701">
    <property type="entry name" value="MFS"/>
</dbReference>
<name>A0ABT5J2X1_9NEIS</name>
<feature type="transmembrane region" description="Helical" evidence="4">
    <location>
        <begin position="87"/>
        <end position="106"/>
    </location>
</feature>
<feature type="transmembrane region" description="Helical" evidence="4">
    <location>
        <begin position="54"/>
        <end position="75"/>
    </location>
</feature>
<keyword evidence="7" id="KW-1185">Reference proteome</keyword>
<evidence type="ECO:0000256" key="4">
    <source>
        <dbReference type="SAM" id="Phobius"/>
    </source>
</evidence>
<reference evidence="6 7" key="1">
    <citation type="submission" date="2023-01" db="EMBL/GenBank/DDBJ databases">
        <title>Novel species of the genus Vogesella isolated from rivers.</title>
        <authorList>
            <person name="Lu H."/>
        </authorList>
    </citation>
    <scope>NUCLEOTIDE SEQUENCE [LARGE SCALE GENOMIC DNA]</scope>
    <source>
        <strain evidence="6 7">DC21W</strain>
    </source>
</reference>
<feature type="transmembrane region" description="Helical" evidence="4">
    <location>
        <begin position="228"/>
        <end position="254"/>
    </location>
</feature>
<dbReference type="Pfam" id="PF07690">
    <property type="entry name" value="MFS_1"/>
    <property type="match status" value="1"/>
</dbReference>
<evidence type="ECO:0000256" key="3">
    <source>
        <dbReference type="ARBA" id="ARBA00023136"/>
    </source>
</evidence>
<feature type="transmembrane region" description="Helical" evidence="4">
    <location>
        <begin position="112"/>
        <end position="130"/>
    </location>
</feature>
<feature type="transmembrane region" description="Helical" evidence="4">
    <location>
        <begin position="350"/>
        <end position="369"/>
    </location>
</feature>
<evidence type="ECO:0000313" key="6">
    <source>
        <dbReference type="EMBL" id="MDC7719122.1"/>
    </source>
</evidence>
<dbReference type="InterPro" id="IPR036259">
    <property type="entry name" value="MFS_trans_sf"/>
</dbReference>
<keyword evidence="1 4" id="KW-0812">Transmembrane</keyword>
<dbReference type="RefSeq" id="WP_272753306.1">
    <property type="nucleotide sequence ID" value="NZ_JAQQLF010000033.1"/>
</dbReference>
<feature type="transmembrane region" description="Helical" evidence="4">
    <location>
        <begin position="318"/>
        <end position="338"/>
    </location>
</feature>
<evidence type="ECO:0000256" key="1">
    <source>
        <dbReference type="ARBA" id="ARBA00022692"/>
    </source>
</evidence>